<proteinExistence type="predicted"/>
<dbReference type="GO" id="GO:0005737">
    <property type="term" value="C:cytoplasm"/>
    <property type="evidence" value="ECO:0007669"/>
    <property type="project" value="TreeGrafter"/>
</dbReference>
<keyword evidence="1 3" id="KW-0436">Ligase</keyword>
<dbReference type="Gene3D" id="3.30.930.10">
    <property type="entry name" value="Bira Bifunctional Protein, Domain 2"/>
    <property type="match status" value="1"/>
</dbReference>
<evidence type="ECO:0000259" key="2">
    <source>
        <dbReference type="PROSITE" id="PS51733"/>
    </source>
</evidence>
<dbReference type="RefSeq" id="WP_350342867.1">
    <property type="nucleotide sequence ID" value="NZ_CP158367.1"/>
</dbReference>
<protein>
    <submittedName>
        <fullName evidence="3">Biotin--[acetyl-CoA-carboxylase] ligase</fullName>
        <ecNumber evidence="3">6.3.4.15</ecNumber>
    </submittedName>
</protein>
<dbReference type="SUPFAM" id="SSF50037">
    <property type="entry name" value="C-terminal domain of transcriptional repressors"/>
    <property type="match status" value="1"/>
</dbReference>
<dbReference type="Pfam" id="PF03099">
    <property type="entry name" value="BPL_LplA_LipB"/>
    <property type="match status" value="1"/>
</dbReference>
<evidence type="ECO:0000256" key="1">
    <source>
        <dbReference type="ARBA" id="ARBA00022598"/>
    </source>
</evidence>
<name>A0AAU7VJ90_9FIRM</name>
<dbReference type="EC" id="6.3.4.15" evidence="3"/>
<dbReference type="GO" id="GO:0016740">
    <property type="term" value="F:transferase activity"/>
    <property type="evidence" value="ECO:0007669"/>
    <property type="project" value="UniProtKB-ARBA"/>
</dbReference>
<evidence type="ECO:0000313" key="3">
    <source>
        <dbReference type="EMBL" id="XBX74109.1"/>
    </source>
</evidence>
<dbReference type="EMBL" id="CP158367">
    <property type="protein sequence ID" value="XBX74109.1"/>
    <property type="molecule type" value="Genomic_DNA"/>
</dbReference>
<feature type="domain" description="BPL/LPL catalytic" evidence="2">
    <location>
        <begin position="1"/>
        <end position="181"/>
    </location>
</feature>
<organism evidence="3">
    <name type="scientific">Proteinivorax tanatarense</name>
    <dbReference type="NCBI Taxonomy" id="1260629"/>
    <lineage>
        <taxon>Bacteria</taxon>
        <taxon>Bacillati</taxon>
        <taxon>Bacillota</taxon>
        <taxon>Clostridia</taxon>
        <taxon>Eubacteriales</taxon>
        <taxon>Proteinivoracaceae</taxon>
        <taxon>Proteinivorax</taxon>
    </lineage>
</organism>
<dbReference type="CDD" id="cd16442">
    <property type="entry name" value="BPL"/>
    <property type="match status" value="1"/>
</dbReference>
<dbReference type="NCBIfam" id="TIGR00121">
    <property type="entry name" value="birA_ligase"/>
    <property type="match status" value="1"/>
</dbReference>
<dbReference type="AlphaFoldDB" id="A0AAU7VJ90"/>
<dbReference type="InterPro" id="IPR008988">
    <property type="entry name" value="Transcriptional_repressor_C"/>
</dbReference>
<dbReference type="InterPro" id="IPR004143">
    <property type="entry name" value="BPL_LPL_catalytic"/>
</dbReference>
<dbReference type="PANTHER" id="PTHR12835">
    <property type="entry name" value="BIOTIN PROTEIN LIGASE"/>
    <property type="match status" value="1"/>
</dbReference>
<sequence length="250" mass="27577">MLGRKVINLKDVESTNSYAQKLAQADYPEGTVVFSEKQTKGRGRQGRSWLSLEGKGLYMSAILRPPFDAQEAQILTPLSAAAVCMALRNLGFKAMVKWPNDIYISGKKVSGILTETTLSANKIAYAVVGIGINLNHTKKDFPLELQQKSTSLRMEKGFPAKRRQVADKLIFNFNMLYDELIKSGHINSSIKICNEYSFLKGKIVTIKNQGCTITGLARKINSNGSLSIKKKDGEIKEVVSGELNKTISSI</sequence>
<reference evidence="3" key="1">
    <citation type="journal article" date="2013" name="Extremophiles">
        <title>Proteinivorax tanatarense gen. nov., sp. nov., an anaerobic, haloalkaliphilic, proteolytic bacterium isolated from a decaying algal bloom, and proposal of Proteinivoraceae fam. nov.</title>
        <authorList>
            <person name="Kevbrin V."/>
            <person name="Boltyanskaya Y."/>
            <person name="Zhilina T."/>
            <person name="Kolganova T."/>
            <person name="Lavrentjeva E."/>
            <person name="Kuznetsov B."/>
        </authorList>
    </citation>
    <scope>NUCLEOTIDE SEQUENCE</scope>
    <source>
        <strain evidence="3">Z-910T</strain>
    </source>
</reference>
<dbReference type="GO" id="GO:0009249">
    <property type="term" value="P:protein lipoylation"/>
    <property type="evidence" value="ECO:0007669"/>
    <property type="project" value="UniProtKB-ARBA"/>
</dbReference>
<dbReference type="PROSITE" id="PS51733">
    <property type="entry name" value="BPL_LPL_CATALYTIC"/>
    <property type="match status" value="1"/>
</dbReference>
<dbReference type="InterPro" id="IPR045864">
    <property type="entry name" value="aa-tRNA-synth_II/BPL/LPL"/>
</dbReference>
<reference evidence="3" key="2">
    <citation type="submission" date="2024-06" db="EMBL/GenBank/DDBJ databases">
        <authorList>
            <person name="Petrova K.O."/>
            <person name="Toshchakov S.V."/>
            <person name="Boltjanskaja Y.V."/>
            <person name="Kevbrin V."/>
        </authorList>
    </citation>
    <scope>NUCLEOTIDE SEQUENCE</scope>
    <source>
        <strain evidence="3">Z-910T</strain>
    </source>
</reference>
<dbReference type="InterPro" id="IPR004408">
    <property type="entry name" value="Biotin_CoA_COase_ligase"/>
</dbReference>
<dbReference type="SUPFAM" id="SSF55681">
    <property type="entry name" value="Class II aaRS and biotin synthetases"/>
    <property type="match status" value="1"/>
</dbReference>
<dbReference type="Gene3D" id="2.30.30.100">
    <property type="match status" value="1"/>
</dbReference>
<gene>
    <name evidence="3" type="ORF">PRVXT_002133</name>
</gene>
<dbReference type="PANTHER" id="PTHR12835:SF5">
    <property type="entry name" value="BIOTIN--PROTEIN LIGASE"/>
    <property type="match status" value="1"/>
</dbReference>
<accession>A0AAU7VJ90</accession>
<dbReference type="GO" id="GO:0004077">
    <property type="term" value="F:biotin--[biotin carboxyl-carrier protein] ligase activity"/>
    <property type="evidence" value="ECO:0007669"/>
    <property type="project" value="UniProtKB-EC"/>
</dbReference>